<dbReference type="InterPro" id="IPR027417">
    <property type="entry name" value="P-loop_NTPase"/>
</dbReference>
<dbReference type="Pfam" id="PF01695">
    <property type="entry name" value="IstB_IS21"/>
    <property type="match status" value="1"/>
</dbReference>
<comment type="similarity">
    <text evidence="1">Belongs to the transposase IS21/IS408/IS1162 family.</text>
</comment>
<dbReference type="GO" id="GO:0015074">
    <property type="term" value="P:DNA integration"/>
    <property type="evidence" value="ECO:0007669"/>
    <property type="project" value="InterPro"/>
</dbReference>
<dbReference type="InterPro" id="IPR002611">
    <property type="entry name" value="IstB_ATP-bd"/>
</dbReference>
<dbReference type="PANTHER" id="PTHR35004">
    <property type="entry name" value="TRANSPOSASE RV3428C-RELATED"/>
    <property type="match status" value="1"/>
</dbReference>
<dbReference type="PROSITE" id="PS50994">
    <property type="entry name" value="INTEGRASE"/>
    <property type="match status" value="1"/>
</dbReference>
<feature type="domain" description="Integrase catalytic" evidence="2">
    <location>
        <begin position="130"/>
        <end position="312"/>
    </location>
</feature>
<dbReference type="RefSeq" id="WP_004378469.1">
    <property type="nucleotide sequence ID" value="NZ_GL349572.1"/>
</dbReference>
<dbReference type="InterPro" id="IPR012337">
    <property type="entry name" value="RNaseH-like_sf"/>
</dbReference>
<dbReference type="InterPro" id="IPR054353">
    <property type="entry name" value="IstA-like_C"/>
</dbReference>
<sequence>MIKLRQVFGLYGSGYGSRSISTILGISRTTIRKYLRIFNESSLSLKELLCKDGATLFDFFGLAPTTHHSPRLDALSALLPDYAKRLRKRGVTRKALYSEYIKRYPQGYSYCSFNRFLRAYMNLSKTIMHIEYKAGEKLFIDFAGDRQYIINPTTGQKKYVEVFVAILPTSQYTYVEAVMSQSKEDLIMATRHALEFFGGVPTMIVPDNLKAAVKHPNGYEAEINDDFEAFATHYHAVVMPARVRKPKDKALVEDAVKLTYARIYPELKEEDRGSLETLNQAIRSALEKHNNMILTGRTYSRREQFEDIEQSQLKPLPTVPFELHNRKMLTVQRNGHVRLLGHYYSVPHTYVGKKVTVFYTSQHVEIYQYYRLIAQHIRNYQGFGFTTIKEHLPAAHRLYLEEDPTPYLKRAKEIDPVVEDFLQIVIERKKPLLAACKSCKGILSFENKVGKDRLIAACKYAHKLGVYNYLSKAKGSILQELKKIERTELLILDDFGLQPLDTTARSLLMDIIEDRHGKKSTIIASQIPIGAWYEAIADQTVADAIMDRIIHGAIKIQLKGESMRKRKNI</sequence>
<proteinExistence type="inferred from homology"/>
<name>D7NF69_9BACT</name>
<dbReference type="SUPFAM" id="SSF52540">
    <property type="entry name" value="P-loop containing nucleoside triphosphate hydrolases"/>
    <property type="match status" value="1"/>
</dbReference>
<dbReference type="Gene3D" id="3.30.420.10">
    <property type="entry name" value="Ribonuclease H-like superfamily/Ribonuclease H"/>
    <property type="match status" value="1"/>
</dbReference>
<dbReference type="GO" id="GO:0005524">
    <property type="term" value="F:ATP binding"/>
    <property type="evidence" value="ECO:0007669"/>
    <property type="project" value="InterPro"/>
</dbReference>
<dbReference type="InterPro" id="IPR001584">
    <property type="entry name" value="Integrase_cat-core"/>
</dbReference>
<dbReference type="Gene3D" id="3.40.50.300">
    <property type="entry name" value="P-loop containing nucleotide triphosphate hydrolases"/>
    <property type="match status" value="1"/>
</dbReference>
<dbReference type="eggNOG" id="COG4584">
    <property type="taxonomic scope" value="Bacteria"/>
</dbReference>
<evidence type="ECO:0000313" key="4">
    <source>
        <dbReference type="Proteomes" id="UP000003805"/>
    </source>
</evidence>
<dbReference type="eggNOG" id="COG1484">
    <property type="taxonomic scope" value="Bacteria"/>
</dbReference>
<accession>D7NF69</accession>
<dbReference type="SUPFAM" id="SSF53098">
    <property type="entry name" value="Ribonuclease H-like"/>
    <property type="match status" value="1"/>
</dbReference>
<dbReference type="PANTHER" id="PTHR35004:SF8">
    <property type="entry name" value="TRANSPOSASE RV3428C-RELATED"/>
    <property type="match status" value="1"/>
</dbReference>
<evidence type="ECO:0000256" key="1">
    <source>
        <dbReference type="ARBA" id="ARBA00009277"/>
    </source>
</evidence>
<dbReference type="HOGENOM" id="CLU_020626_11_0_10"/>
<dbReference type="Proteomes" id="UP000003805">
    <property type="component" value="Unassembled WGS sequence"/>
</dbReference>
<dbReference type="AlphaFoldDB" id="D7NF69"/>
<gene>
    <name evidence="3" type="ORF">HMPREF0665_02202</name>
</gene>
<dbReference type="Pfam" id="PF22483">
    <property type="entry name" value="Mu-transpos_C_2"/>
    <property type="match status" value="1"/>
</dbReference>
<keyword evidence="4" id="KW-1185">Reference proteome</keyword>
<reference evidence="3 4" key="1">
    <citation type="submission" date="2010-02" db="EMBL/GenBank/DDBJ databases">
        <title>The Genome Sequence of Prevotella oris strain C735.</title>
        <authorList>
            <consortium name="The Broad Institute Genome Sequencing Platform"/>
            <person name="Ward D."/>
            <person name="Feldgarden M."/>
            <person name="Earl A."/>
            <person name="Young S.K."/>
            <person name="Zeng Q."/>
            <person name="Koehrsen M."/>
            <person name="Alvarado L."/>
            <person name="Berlin A."/>
            <person name="Bochicchio J."/>
            <person name="Borenstein D."/>
            <person name="Chapman S.B."/>
            <person name="Chen Z."/>
            <person name="Engels R."/>
            <person name="Freedman E."/>
            <person name="Gellesch M."/>
            <person name="Goldberg J."/>
            <person name="Griggs A."/>
            <person name="Gujja S."/>
            <person name="Heilman E."/>
            <person name="Heiman D."/>
            <person name="Hepburn T."/>
            <person name="Howarth C."/>
            <person name="Jen D."/>
            <person name="Larson L."/>
            <person name="Mehta T."/>
            <person name="Park D."/>
            <person name="Pearson M."/>
            <person name="Roberts A."/>
            <person name="Saif S."/>
            <person name="Shea T."/>
            <person name="Shenoy N."/>
            <person name="Sisk P."/>
            <person name="Stolte C."/>
            <person name="Sykes S."/>
            <person name="Thomson T."/>
            <person name="Walk T."/>
            <person name="White J."/>
            <person name="Yandava C."/>
            <person name="Sibley C.D."/>
            <person name="Field T.R."/>
            <person name="Grinwis M."/>
            <person name="Eshaghurshan C.S."/>
            <person name="Surette M.G."/>
            <person name="Haas B."/>
            <person name="Nusbaum C."/>
            <person name="Birren B."/>
        </authorList>
    </citation>
    <scope>NUCLEOTIDE SEQUENCE [LARGE SCALE GENOMIC DNA]</scope>
    <source>
        <strain evidence="3 4">C735</strain>
    </source>
</reference>
<dbReference type="InterPro" id="IPR036397">
    <property type="entry name" value="RNaseH_sf"/>
</dbReference>
<evidence type="ECO:0000313" key="3">
    <source>
        <dbReference type="EMBL" id="EFI47698.1"/>
    </source>
</evidence>
<dbReference type="NCBIfam" id="NF033546">
    <property type="entry name" value="transpos_IS21"/>
    <property type="match status" value="1"/>
</dbReference>
<evidence type="ECO:0000259" key="2">
    <source>
        <dbReference type="PROSITE" id="PS50994"/>
    </source>
</evidence>
<organism evidence="3 4">
    <name type="scientific">Segatella oris C735</name>
    <dbReference type="NCBI Taxonomy" id="563008"/>
    <lineage>
        <taxon>Bacteria</taxon>
        <taxon>Pseudomonadati</taxon>
        <taxon>Bacteroidota</taxon>
        <taxon>Bacteroidia</taxon>
        <taxon>Bacteroidales</taxon>
        <taxon>Prevotellaceae</taxon>
        <taxon>Segatella</taxon>
    </lineage>
</organism>
<dbReference type="GO" id="GO:0003676">
    <property type="term" value="F:nucleic acid binding"/>
    <property type="evidence" value="ECO:0007669"/>
    <property type="project" value="InterPro"/>
</dbReference>
<dbReference type="EMBL" id="GL349572">
    <property type="protein sequence ID" value="EFI47698.1"/>
    <property type="molecule type" value="Genomic_DNA"/>
</dbReference>
<protein>
    <submittedName>
        <fullName evidence="3">Transposase, IS21 family</fullName>
    </submittedName>
</protein>